<name>A0A1J5DV22_9BACT</name>
<reference evidence="1 2" key="1">
    <citation type="journal article" date="2016" name="Environ. Microbiol.">
        <title>Genomic resolution of a cold subsurface aquifer community provides metabolic insights for novel microbes adapted to high CO concentrations.</title>
        <authorList>
            <person name="Probst A.J."/>
            <person name="Castelle C.J."/>
            <person name="Singh A."/>
            <person name="Brown C.T."/>
            <person name="Anantharaman K."/>
            <person name="Sharon I."/>
            <person name="Hug L.A."/>
            <person name="Burstein D."/>
            <person name="Emerson J.B."/>
            <person name="Thomas B.C."/>
            <person name="Banfield J.F."/>
        </authorList>
    </citation>
    <scope>NUCLEOTIDE SEQUENCE [LARGE SCALE GENOMIC DNA]</scope>
    <source>
        <strain evidence="1">CG2_30_40_21</strain>
    </source>
</reference>
<dbReference type="EMBL" id="MNYI01000153">
    <property type="protein sequence ID" value="OIP39299.1"/>
    <property type="molecule type" value="Genomic_DNA"/>
</dbReference>
<sequence>MNDKIYYESNLCLDFTKSRLAKKVDKKGFGGLSSVDFIVETENKSIFIEVKNISSGEEEQQKEWINELSKPKQNPFLFKMGVKFKDTILKKWAMNEDYDKEIHYIVILKFDKFNVSQRYKLWKEFHSYLPLCLRTNPDFKRKVTLTRWKIYNVEEWNNDTYYRKFPIRVLGHV</sequence>
<accession>A0A1J5DV22</accession>
<protein>
    <submittedName>
        <fullName evidence="1">Uncharacterized protein</fullName>
    </submittedName>
</protein>
<gene>
    <name evidence="1" type="ORF">AUJ95_05700</name>
</gene>
<evidence type="ECO:0000313" key="1">
    <source>
        <dbReference type="EMBL" id="OIP39299.1"/>
    </source>
</evidence>
<evidence type="ECO:0000313" key="2">
    <source>
        <dbReference type="Proteomes" id="UP000183085"/>
    </source>
</evidence>
<dbReference type="STRING" id="1817895.AUJ95_05700"/>
<dbReference type="AlphaFoldDB" id="A0A1J5DV22"/>
<dbReference type="Proteomes" id="UP000183085">
    <property type="component" value="Unassembled WGS sequence"/>
</dbReference>
<proteinExistence type="predicted"/>
<organism evidence="1 2">
    <name type="scientific">Candidatus Desantisbacteria bacterium CG2_30_40_21</name>
    <dbReference type="NCBI Taxonomy" id="1817895"/>
    <lineage>
        <taxon>Bacteria</taxon>
        <taxon>Candidatus Desantisiibacteriota</taxon>
    </lineage>
</organism>
<comment type="caution">
    <text evidence="1">The sequence shown here is derived from an EMBL/GenBank/DDBJ whole genome shotgun (WGS) entry which is preliminary data.</text>
</comment>